<reference evidence="1 2" key="1">
    <citation type="submission" date="2013-01" db="EMBL/GenBank/DDBJ databases">
        <authorList>
            <person name="Harkins D.M."/>
            <person name="Durkin A.S."/>
            <person name="Brinkac L.M."/>
            <person name="Haft D.H."/>
            <person name="Selengut J.D."/>
            <person name="Sanka R."/>
            <person name="DePew J."/>
            <person name="Purushe J."/>
            <person name="Matthias M.A."/>
            <person name="Vinetz J.M."/>
            <person name="Sutton G.G."/>
            <person name="Nierman W.C."/>
            <person name="Fouts D.E."/>
        </authorList>
    </citation>
    <scope>NUCLEOTIDE SEQUENCE [LARGE SCALE GENOMIC DNA]</scope>
    <source>
        <strain evidence="1 2">CBC1416</strain>
    </source>
</reference>
<sequence length="194" mass="22770">MRKYQVLFILFLFVLCKEESKNPTQTEGSDMAKKQQVQVEEKKSRFVPPSGVYSMDNPIEMSSFLSAKIPDSQSYCMEIDLEKMQATAKFRTFKKQYTMEIEDLGEGKYAFVYEGERREFEFQEYTFQTRKGYDIFIHGYSYKNNQGKWNGASTAGRLSKMHATLLECDKYEEEHYRGLEGVNSEEQMPSNFNQ</sequence>
<organism evidence="1 2">
    <name type="scientific">Leptospira santarosai str. CBC1416</name>
    <dbReference type="NCBI Taxonomy" id="1193059"/>
    <lineage>
        <taxon>Bacteria</taxon>
        <taxon>Pseudomonadati</taxon>
        <taxon>Spirochaetota</taxon>
        <taxon>Spirochaetia</taxon>
        <taxon>Leptospirales</taxon>
        <taxon>Leptospiraceae</taxon>
        <taxon>Leptospira</taxon>
    </lineage>
</organism>
<proteinExistence type="predicted"/>
<dbReference type="EMBL" id="AKWE02000146">
    <property type="protein sequence ID" value="EMO56888.1"/>
    <property type="molecule type" value="Genomic_DNA"/>
</dbReference>
<dbReference type="AlphaFoldDB" id="M6W534"/>
<accession>M6W534</accession>
<evidence type="ECO:0000313" key="2">
    <source>
        <dbReference type="Proteomes" id="UP000012149"/>
    </source>
</evidence>
<name>M6W534_9LEPT</name>
<protein>
    <submittedName>
        <fullName evidence="1">Uncharacterized protein</fullName>
    </submittedName>
</protein>
<gene>
    <name evidence="1" type="ORF">LEP1GSC161_2504</name>
</gene>
<comment type="caution">
    <text evidence="1">The sequence shown here is derived from an EMBL/GenBank/DDBJ whole genome shotgun (WGS) entry which is preliminary data.</text>
</comment>
<dbReference type="Proteomes" id="UP000012149">
    <property type="component" value="Unassembled WGS sequence"/>
</dbReference>
<evidence type="ECO:0000313" key="1">
    <source>
        <dbReference type="EMBL" id="EMO56888.1"/>
    </source>
</evidence>